<keyword evidence="3" id="KW-1185">Reference proteome</keyword>
<accession>A0A1M6QTX4</accession>
<organism evidence="2 3">
    <name type="scientific">Desulforamulus aeronauticus DSM 10349</name>
    <dbReference type="NCBI Taxonomy" id="1121421"/>
    <lineage>
        <taxon>Bacteria</taxon>
        <taxon>Bacillati</taxon>
        <taxon>Bacillota</taxon>
        <taxon>Clostridia</taxon>
        <taxon>Eubacteriales</taxon>
        <taxon>Peptococcaceae</taxon>
        <taxon>Desulforamulus</taxon>
    </lineage>
</organism>
<dbReference type="InterPro" id="IPR009875">
    <property type="entry name" value="PilZ_domain"/>
</dbReference>
<dbReference type="OrthoDB" id="1786097at2"/>
<sequence>MAKGKEIITPKQKIILQADIQPPFNAMVTEVESDYFWINLPKEGNQVLVLQKDQRVKVGISLPQGFYQAETMVDILGTQNDKFYGLHMPEILLDSQERRFLRAHHSTNVLFWSGSLQAQSALVNFSAGGMMVYLVPELEEILHSKQPIKAQMQIDDFPFELDVKLAWRKHYDNIPFAGFQFINLSSRLQGSLTLLSVRLNK</sequence>
<dbReference type="AlphaFoldDB" id="A0A1M6QTX4"/>
<gene>
    <name evidence="2" type="ORF">SAMN02745123_01198</name>
</gene>
<protein>
    <submittedName>
        <fullName evidence="2">C-di-GMP-binding flagellar brake protein YcgR, contains PilZNR and PilZ domains</fullName>
    </submittedName>
</protein>
<keyword evidence="2" id="KW-0282">Flagellum</keyword>
<proteinExistence type="predicted"/>
<dbReference type="Gene3D" id="2.40.10.220">
    <property type="entry name" value="predicted glycosyltransferase like domains"/>
    <property type="match status" value="1"/>
</dbReference>
<evidence type="ECO:0000259" key="1">
    <source>
        <dbReference type="Pfam" id="PF07238"/>
    </source>
</evidence>
<dbReference type="Pfam" id="PF07238">
    <property type="entry name" value="PilZ"/>
    <property type="match status" value="1"/>
</dbReference>
<dbReference type="SUPFAM" id="SSF141371">
    <property type="entry name" value="PilZ domain-like"/>
    <property type="match status" value="1"/>
</dbReference>
<dbReference type="RefSeq" id="WP_072911808.1">
    <property type="nucleotide sequence ID" value="NZ_FRAR01000009.1"/>
</dbReference>
<dbReference type="GO" id="GO:0035438">
    <property type="term" value="F:cyclic-di-GMP binding"/>
    <property type="evidence" value="ECO:0007669"/>
    <property type="project" value="InterPro"/>
</dbReference>
<reference evidence="3" key="1">
    <citation type="submission" date="2016-11" db="EMBL/GenBank/DDBJ databases">
        <authorList>
            <person name="Varghese N."/>
            <person name="Submissions S."/>
        </authorList>
    </citation>
    <scope>NUCLEOTIDE SEQUENCE [LARGE SCALE GENOMIC DNA]</scope>
    <source>
        <strain evidence="3">DSM 10349</strain>
    </source>
</reference>
<evidence type="ECO:0000313" key="2">
    <source>
        <dbReference type="EMBL" id="SHK23615.1"/>
    </source>
</evidence>
<evidence type="ECO:0000313" key="3">
    <source>
        <dbReference type="Proteomes" id="UP000183997"/>
    </source>
</evidence>
<keyword evidence="2" id="KW-0969">Cilium</keyword>
<feature type="domain" description="PilZ" evidence="1">
    <location>
        <begin position="96"/>
        <end position="189"/>
    </location>
</feature>
<keyword evidence="2" id="KW-0966">Cell projection</keyword>
<dbReference type="EMBL" id="FRAR01000009">
    <property type="protein sequence ID" value="SHK23615.1"/>
    <property type="molecule type" value="Genomic_DNA"/>
</dbReference>
<dbReference type="Proteomes" id="UP000183997">
    <property type="component" value="Unassembled WGS sequence"/>
</dbReference>
<name>A0A1M6QTX4_9FIRM</name>